<evidence type="ECO:0000256" key="6">
    <source>
        <dbReference type="ARBA" id="ARBA00022989"/>
    </source>
</evidence>
<name>A1S3L2_SHEAM</name>
<evidence type="ECO:0000256" key="5">
    <source>
        <dbReference type="ARBA" id="ARBA00022692"/>
    </source>
</evidence>
<dbReference type="KEGG" id="saz:Sama_0761"/>
<dbReference type="GO" id="GO:0022857">
    <property type="term" value="F:transmembrane transporter activity"/>
    <property type="evidence" value="ECO:0007669"/>
    <property type="project" value="InterPro"/>
</dbReference>
<evidence type="ECO:0000256" key="8">
    <source>
        <dbReference type="SAM" id="Phobius"/>
    </source>
</evidence>
<evidence type="ECO:0000256" key="2">
    <source>
        <dbReference type="ARBA" id="ARBA00007935"/>
    </source>
</evidence>
<dbReference type="SUPFAM" id="SSF81345">
    <property type="entry name" value="ABC transporter involved in vitamin B12 uptake, BtuC"/>
    <property type="match status" value="1"/>
</dbReference>
<dbReference type="EMBL" id="CP000507">
    <property type="protein sequence ID" value="ABL98968.1"/>
    <property type="molecule type" value="Genomic_DNA"/>
</dbReference>
<dbReference type="InterPro" id="IPR037294">
    <property type="entry name" value="ABC_BtuC-like"/>
</dbReference>
<dbReference type="CDD" id="cd06550">
    <property type="entry name" value="TM_ABC_iron-siderophores_like"/>
    <property type="match status" value="1"/>
</dbReference>
<keyword evidence="10" id="KW-1185">Reference proteome</keyword>
<comment type="similarity">
    <text evidence="2">Belongs to the binding-protein-dependent transport system permease family. FecCD subfamily.</text>
</comment>
<comment type="subcellular location">
    <subcellularLocation>
        <location evidence="1">Cell membrane</location>
        <topology evidence="1">Multi-pass membrane protein</topology>
    </subcellularLocation>
</comment>
<evidence type="ECO:0000256" key="3">
    <source>
        <dbReference type="ARBA" id="ARBA00022448"/>
    </source>
</evidence>
<feature type="transmembrane region" description="Helical" evidence="8">
    <location>
        <begin position="106"/>
        <end position="126"/>
    </location>
</feature>
<feature type="transmembrane region" description="Helical" evidence="8">
    <location>
        <begin position="132"/>
        <end position="154"/>
    </location>
</feature>
<sequence length="347" mass="36772">MTALKAMLTPLGRRELMVLALILACLLSPVLASIFGAVDISFREAMSVYLHSLIGERPTDVAYLDSRILLELRLPRILLAFVCGAGLALSGWALQLVTRNPLADPYLFGISAGASLGAIVVLSLGITHGVLLAIGLPLGAFIGASASVLVVLTLSGFGLQSQVERMLLSGVATSFLFGALGSLLLYFSSPQVTASVIFWSLGSFARAAWDLLWLPWLVFGGFVAFLLLVRRQLFALSAGDETAHALGVSVAKLRIISLLMCSLMTAVLVASCGGIGFVGLMIPHIARLLFPGSQSLLIVAMLGGLFMVWVDVMTRSLLPPQELPVGVITAVVGSVFFLMLLFGRRSE</sequence>
<organism evidence="9 10">
    <name type="scientific">Shewanella amazonensis (strain ATCC BAA-1098 / SB2B)</name>
    <dbReference type="NCBI Taxonomy" id="326297"/>
    <lineage>
        <taxon>Bacteria</taxon>
        <taxon>Pseudomonadati</taxon>
        <taxon>Pseudomonadota</taxon>
        <taxon>Gammaproteobacteria</taxon>
        <taxon>Alteromonadales</taxon>
        <taxon>Shewanellaceae</taxon>
        <taxon>Shewanella</taxon>
    </lineage>
</organism>
<dbReference type="Gene3D" id="1.10.3470.10">
    <property type="entry name" value="ABC transporter involved in vitamin B12 uptake, BtuC"/>
    <property type="match status" value="1"/>
</dbReference>
<protein>
    <submittedName>
        <fullName evidence="9">Iron-compound ABC transporter, permease protein</fullName>
    </submittedName>
</protein>
<keyword evidence="3" id="KW-0813">Transport</keyword>
<keyword evidence="6 8" id="KW-1133">Transmembrane helix</keyword>
<evidence type="ECO:0000313" key="9">
    <source>
        <dbReference type="EMBL" id="ABL98968.1"/>
    </source>
</evidence>
<feature type="transmembrane region" description="Helical" evidence="8">
    <location>
        <begin position="288"/>
        <end position="310"/>
    </location>
</feature>
<feature type="transmembrane region" description="Helical" evidence="8">
    <location>
        <begin position="74"/>
        <end position="94"/>
    </location>
</feature>
<dbReference type="PANTHER" id="PTHR30472:SF67">
    <property type="entry name" value="PERMEASE OF ABC TRANSPORTER-RELATED"/>
    <property type="match status" value="1"/>
</dbReference>
<reference evidence="9 10" key="1">
    <citation type="submission" date="2006-12" db="EMBL/GenBank/DDBJ databases">
        <title>Complete sequence of Shewanella amazonensis SB2B.</title>
        <authorList>
            <consortium name="US DOE Joint Genome Institute"/>
            <person name="Copeland A."/>
            <person name="Lucas S."/>
            <person name="Lapidus A."/>
            <person name="Barry K."/>
            <person name="Detter J.C."/>
            <person name="Glavina del Rio T."/>
            <person name="Hammon N."/>
            <person name="Israni S."/>
            <person name="Dalin E."/>
            <person name="Tice H."/>
            <person name="Pitluck S."/>
            <person name="Munk A.C."/>
            <person name="Brettin T."/>
            <person name="Bruce D."/>
            <person name="Han C."/>
            <person name="Tapia R."/>
            <person name="Gilna P."/>
            <person name="Schmutz J."/>
            <person name="Larimer F."/>
            <person name="Land M."/>
            <person name="Hauser L."/>
            <person name="Kyrpides N."/>
            <person name="Mikhailova N."/>
            <person name="Fredrickson J."/>
            <person name="Richardson P."/>
        </authorList>
    </citation>
    <scope>NUCLEOTIDE SEQUENCE [LARGE SCALE GENOMIC DNA]</scope>
    <source>
        <strain evidence="10">ATCC BAA-1098 / SB2B</strain>
    </source>
</reference>
<feature type="transmembrane region" description="Helical" evidence="8">
    <location>
        <begin position="322"/>
        <end position="342"/>
    </location>
</feature>
<proteinExistence type="inferred from homology"/>
<dbReference type="eggNOG" id="COG0609">
    <property type="taxonomic scope" value="Bacteria"/>
</dbReference>
<feature type="transmembrane region" description="Helical" evidence="8">
    <location>
        <begin position="207"/>
        <end position="229"/>
    </location>
</feature>
<dbReference type="PANTHER" id="PTHR30472">
    <property type="entry name" value="FERRIC ENTEROBACTIN TRANSPORT SYSTEM PERMEASE PROTEIN"/>
    <property type="match status" value="1"/>
</dbReference>
<dbReference type="GO" id="GO:0033214">
    <property type="term" value="P:siderophore-iron import into cell"/>
    <property type="evidence" value="ECO:0007669"/>
    <property type="project" value="TreeGrafter"/>
</dbReference>
<evidence type="ECO:0000256" key="7">
    <source>
        <dbReference type="ARBA" id="ARBA00023136"/>
    </source>
</evidence>
<feature type="transmembrane region" description="Helical" evidence="8">
    <location>
        <begin position="255"/>
        <end position="282"/>
    </location>
</feature>
<accession>A1S3L2</accession>
<feature type="transmembrane region" description="Helical" evidence="8">
    <location>
        <begin position="166"/>
        <end position="187"/>
    </location>
</feature>
<dbReference type="AlphaFoldDB" id="A1S3L2"/>
<dbReference type="STRING" id="326297.Sama_0761"/>
<dbReference type="Pfam" id="PF01032">
    <property type="entry name" value="FecCD"/>
    <property type="match status" value="1"/>
</dbReference>
<dbReference type="HOGENOM" id="CLU_013016_0_1_6"/>
<dbReference type="Proteomes" id="UP000009175">
    <property type="component" value="Chromosome"/>
</dbReference>
<keyword evidence="4" id="KW-1003">Cell membrane</keyword>
<dbReference type="GO" id="GO:0005886">
    <property type="term" value="C:plasma membrane"/>
    <property type="evidence" value="ECO:0007669"/>
    <property type="project" value="UniProtKB-SubCell"/>
</dbReference>
<dbReference type="InterPro" id="IPR000522">
    <property type="entry name" value="ABC_transptr_permease_BtuC"/>
</dbReference>
<evidence type="ECO:0000256" key="1">
    <source>
        <dbReference type="ARBA" id="ARBA00004651"/>
    </source>
</evidence>
<keyword evidence="7 8" id="KW-0472">Membrane</keyword>
<evidence type="ECO:0000256" key="4">
    <source>
        <dbReference type="ARBA" id="ARBA00022475"/>
    </source>
</evidence>
<gene>
    <name evidence="9" type="ordered locus">Sama_0761</name>
</gene>
<evidence type="ECO:0000313" key="10">
    <source>
        <dbReference type="Proteomes" id="UP000009175"/>
    </source>
</evidence>
<keyword evidence="5 8" id="KW-0812">Transmembrane</keyword>